<feature type="transmembrane region" description="Helical" evidence="1">
    <location>
        <begin position="291"/>
        <end position="311"/>
    </location>
</feature>
<protein>
    <submittedName>
        <fullName evidence="2">Uncharacterized protein</fullName>
    </submittedName>
</protein>
<name>A0A1T4RNN9_9BACT</name>
<evidence type="ECO:0000313" key="3">
    <source>
        <dbReference type="Proteomes" id="UP000190102"/>
    </source>
</evidence>
<keyword evidence="1" id="KW-0812">Transmembrane</keyword>
<proteinExistence type="predicted"/>
<dbReference type="EMBL" id="FUWR01000022">
    <property type="protein sequence ID" value="SKA17368.1"/>
    <property type="molecule type" value="Genomic_DNA"/>
</dbReference>
<organism evidence="2 3">
    <name type="scientific">Trichlorobacter thiogenes</name>
    <dbReference type="NCBI Taxonomy" id="115783"/>
    <lineage>
        <taxon>Bacteria</taxon>
        <taxon>Pseudomonadati</taxon>
        <taxon>Thermodesulfobacteriota</taxon>
        <taxon>Desulfuromonadia</taxon>
        <taxon>Geobacterales</taxon>
        <taxon>Geobacteraceae</taxon>
        <taxon>Trichlorobacter</taxon>
    </lineage>
</organism>
<keyword evidence="1" id="KW-1133">Transmembrane helix</keyword>
<sequence length="477" mass="52277">MINLLFISNSPRAELLRVHFQQMLKIRIDVVEDFDHGLKDVFEKRPVAVCIQEQITGITGESVARHIQLLLGNGAPGFVLMHEGNAKAKPVPGLFSYLVDLNAPFEVVCEALRKALQALLGDQWDMVYSAPPEAESPQIELAATSLLADQLVDELIEEGFVVAPPQNSKPAQVDDQTVKPVEGMVVEHDLPGGPVAEPHAAKTVSDVPVVSAASDALEAPVPRDPLMAGKQPPAFLQQPVLERPVRPVVQQQAPTVVPPVPEQIKTSEDATVPVEELLSVFEEKYRSRKRLVRGAVSVLVLLLVGTLLFWMKQRGTFDGRTGDVVKQNLPTRLPQPTGVQPQISAVRTPAPIPQAVTQKADALPSFISQAKPDPLFSSKKPGWSRYQSVSRDYRLFHADGRLRAVQIIAVKDSRIPVSELKQVLRDLTGKDQYQSGRQEHKRGVWLERATLPGQADLLIYRSASNGPIKAVVFAPTP</sequence>
<gene>
    <name evidence="2" type="ORF">SAMN02745119_02972</name>
</gene>
<accession>A0A1T4RNN9</accession>
<dbReference type="Proteomes" id="UP000190102">
    <property type="component" value="Unassembled WGS sequence"/>
</dbReference>
<keyword evidence="1" id="KW-0472">Membrane</keyword>
<keyword evidence="3" id="KW-1185">Reference proteome</keyword>
<evidence type="ECO:0000313" key="2">
    <source>
        <dbReference type="EMBL" id="SKA17368.1"/>
    </source>
</evidence>
<dbReference type="STRING" id="115783.SAMN02745119_02972"/>
<dbReference type="AlphaFoldDB" id="A0A1T4RNN9"/>
<evidence type="ECO:0000256" key="1">
    <source>
        <dbReference type="SAM" id="Phobius"/>
    </source>
</evidence>
<reference evidence="3" key="1">
    <citation type="submission" date="2017-02" db="EMBL/GenBank/DDBJ databases">
        <authorList>
            <person name="Varghese N."/>
            <person name="Submissions S."/>
        </authorList>
    </citation>
    <scope>NUCLEOTIDE SEQUENCE [LARGE SCALE GENOMIC DNA]</scope>
    <source>
        <strain evidence="3">ATCC BAA-34</strain>
    </source>
</reference>